<evidence type="ECO:0000256" key="5">
    <source>
        <dbReference type="RuleBase" id="RU003888"/>
    </source>
</evidence>
<dbReference type="PROSITE" id="PS00475">
    <property type="entry name" value="RIBOSOMAL_L15"/>
    <property type="match status" value="1"/>
</dbReference>
<dbReference type="InterPro" id="IPR001196">
    <property type="entry name" value="Ribosomal_uL15_CS"/>
</dbReference>
<dbReference type="SUPFAM" id="SSF52080">
    <property type="entry name" value="Ribosomal proteins L15p and L18e"/>
    <property type="match status" value="1"/>
</dbReference>
<keyword evidence="2 4" id="KW-0689">Ribosomal protein</keyword>
<comment type="similarity">
    <text evidence="1 4 5">Belongs to the universal ribosomal protein uL15 family.</text>
</comment>
<proteinExistence type="inferred from homology"/>
<dbReference type="InterPro" id="IPR036227">
    <property type="entry name" value="Ribosomal_uL15/eL18_sf"/>
</dbReference>
<dbReference type="Gene3D" id="3.100.10.10">
    <property type="match status" value="1"/>
</dbReference>
<organism evidence="8 9">
    <name type="scientific">Aminithiophilus ramosus</name>
    <dbReference type="NCBI Taxonomy" id="3029084"/>
    <lineage>
        <taxon>Bacteria</taxon>
        <taxon>Thermotogati</taxon>
        <taxon>Synergistota</taxon>
        <taxon>Synergistia</taxon>
        <taxon>Synergistales</taxon>
        <taxon>Aminithiophilaceae</taxon>
        <taxon>Aminithiophilus</taxon>
    </lineage>
</organism>
<dbReference type="RefSeq" id="WP_274372675.1">
    <property type="nucleotide sequence ID" value="NZ_CP072943.1"/>
</dbReference>
<dbReference type="PANTHER" id="PTHR12934:SF11">
    <property type="entry name" value="LARGE RIBOSOMAL SUBUNIT PROTEIN UL15M"/>
    <property type="match status" value="1"/>
</dbReference>
<keyword evidence="9" id="KW-1185">Reference proteome</keyword>
<evidence type="ECO:0000256" key="1">
    <source>
        <dbReference type="ARBA" id="ARBA00007320"/>
    </source>
</evidence>
<dbReference type="GO" id="GO:0022625">
    <property type="term" value="C:cytosolic large ribosomal subunit"/>
    <property type="evidence" value="ECO:0007669"/>
    <property type="project" value="TreeGrafter"/>
</dbReference>
<name>A0A9Q7EUT3_9BACT</name>
<feature type="compositionally biased region" description="Gly residues" evidence="6">
    <location>
        <begin position="42"/>
        <end position="52"/>
    </location>
</feature>
<feature type="compositionally biased region" description="Gly residues" evidence="6">
    <location>
        <begin position="21"/>
        <end position="35"/>
    </location>
</feature>
<accession>A0A9Q7EUT3</accession>
<dbReference type="NCBIfam" id="TIGR01071">
    <property type="entry name" value="rplO_bact"/>
    <property type="match status" value="1"/>
</dbReference>
<keyword evidence="3 4" id="KW-0687">Ribonucleoprotein</keyword>
<dbReference type="GO" id="GO:0003735">
    <property type="term" value="F:structural constituent of ribosome"/>
    <property type="evidence" value="ECO:0007669"/>
    <property type="project" value="InterPro"/>
</dbReference>
<evidence type="ECO:0000256" key="4">
    <source>
        <dbReference type="HAMAP-Rule" id="MF_01341"/>
    </source>
</evidence>
<evidence type="ECO:0000256" key="3">
    <source>
        <dbReference type="ARBA" id="ARBA00023274"/>
    </source>
</evidence>
<comment type="subunit">
    <text evidence="4">Part of the 50S ribosomal subunit.</text>
</comment>
<evidence type="ECO:0000313" key="9">
    <source>
        <dbReference type="Proteomes" id="UP000671879"/>
    </source>
</evidence>
<evidence type="ECO:0000256" key="6">
    <source>
        <dbReference type="SAM" id="MobiDB-lite"/>
    </source>
</evidence>
<reference evidence="9" key="1">
    <citation type="submission" date="2021-04" db="EMBL/GenBank/DDBJ databases">
        <title>A novel Synergistetes isolate from a pyrite-forming mixed culture.</title>
        <authorList>
            <person name="Bunk B."/>
            <person name="Sproer C."/>
            <person name="Spring S."/>
            <person name="Pester M."/>
        </authorList>
    </citation>
    <scope>NUCLEOTIDE SEQUENCE [LARGE SCALE GENOMIC DNA]</scope>
    <source>
        <strain evidence="9">J.5.4.2-T.3.5.2</strain>
    </source>
</reference>
<dbReference type="EMBL" id="CP072943">
    <property type="protein sequence ID" value="QTX31509.1"/>
    <property type="molecule type" value="Genomic_DNA"/>
</dbReference>
<evidence type="ECO:0000256" key="2">
    <source>
        <dbReference type="ARBA" id="ARBA00022980"/>
    </source>
</evidence>
<dbReference type="AlphaFoldDB" id="A0A9Q7EUT3"/>
<dbReference type="KEGG" id="aram:KAR29_09030"/>
<protein>
    <recommendedName>
        <fullName evidence="4">Large ribosomal subunit protein uL15</fullName>
    </recommendedName>
</protein>
<keyword evidence="4" id="KW-0694">RNA-binding</keyword>
<dbReference type="PANTHER" id="PTHR12934">
    <property type="entry name" value="50S RIBOSOMAL PROTEIN L15"/>
    <property type="match status" value="1"/>
</dbReference>
<dbReference type="GO" id="GO:0019843">
    <property type="term" value="F:rRNA binding"/>
    <property type="evidence" value="ECO:0007669"/>
    <property type="project" value="UniProtKB-UniRule"/>
</dbReference>
<dbReference type="InterPro" id="IPR021131">
    <property type="entry name" value="Ribosomal_uL15/eL18"/>
</dbReference>
<feature type="region of interest" description="Disordered" evidence="6">
    <location>
        <begin position="1"/>
        <end position="58"/>
    </location>
</feature>
<evidence type="ECO:0000259" key="7">
    <source>
        <dbReference type="Pfam" id="PF00828"/>
    </source>
</evidence>
<feature type="domain" description="Large ribosomal subunit protein uL15/eL18" evidence="7">
    <location>
        <begin position="77"/>
        <end position="146"/>
    </location>
</feature>
<dbReference type="HAMAP" id="MF_01341">
    <property type="entry name" value="Ribosomal_uL15"/>
    <property type="match status" value="1"/>
</dbReference>
<keyword evidence="4" id="KW-0699">rRNA-binding</keyword>
<dbReference type="Pfam" id="PF00828">
    <property type="entry name" value="Ribosomal_L27A"/>
    <property type="match status" value="1"/>
</dbReference>
<evidence type="ECO:0000313" key="8">
    <source>
        <dbReference type="EMBL" id="QTX31509.1"/>
    </source>
</evidence>
<dbReference type="InterPro" id="IPR005749">
    <property type="entry name" value="Ribosomal_uL15_bac-type"/>
</dbReference>
<dbReference type="Proteomes" id="UP000671879">
    <property type="component" value="Chromosome"/>
</dbReference>
<gene>
    <name evidence="4 8" type="primary">rplO</name>
    <name evidence="8" type="ORF">KAR29_09030</name>
</gene>
<dbReference type="GO" id="GO:0006412">
    <property type="term" value="P:translation"/>
    <property type="evidence" value="ECO:0007669"/>
    <property type="project" value="UniProtKB-UniRule"/>
</dbReference>
<sequence length="148" mass="15906">MRIHDLRPAAGSRKPKKRLGQGIGSGLGKTGGKGTKGQQARAGGGVRPGFEGGQMPLYRRTPKRGFSNFRFAKNYQIVNVSDLDARFEAGMEITVNELYRSGLVKKLTDPVKVLGDGEMTKNFHVKADAFSGQAIEKIEASGGKAEVV</sequence>
<comment type="function">
    <text evidence="4">Binds to the 23S rRNA.</text>
</comment>
<dbReference type="InterPro" id="IPR030878">
    <property type="entry name" value="Ribosomal_uL15"/>
</dbReference>